<dbReference type="GO" id="GO:0055085">
    <property type="term" value="P:transmembrane transport"/>
    <property type="evidence" value="ECO:0007669"/>
    <property type="project" value="InterPro"/>
</dbReference>
<dbReference type="Gene3D" id="3.40.190.170">
    <property type="entry name" value="Bacterial extracellular solute-binding protein, family 7"/>
    <property type="match status" value="1"/>
</dbReference>
<evidence type="ECO:0008006" key="5">
    <source>
        <dbReference type="Google" id="ProtNLM"/>
    </source>
</evidence>
<dbReference type="GO" id="GO:0030246">
    <property type="term" value="F:carbohydrate binding"/>
    <property type="evidence" value="ECO:0007669"/>
    <property type="project" value="TreeGrafter"/>
</dbReference>
<gene>
    <name evidence="3" type="ORF">GCM10010978_13720</name>
</gene>
<dbReference type="PANTHER" id="PTHR33376">
    <property type="match status" value="1"/>
</dbReference>
<accession>A0A8J2ZSR9</accession>
<dbReference type="InterPro" id="IPR004682">
    <property type="entry name" value="TRAP_DctP"/>
</dbReference>
<dbReference type="Pfam" id="PF03480">
    <property type="entry name" value="DctP"/>
    <property type="match status" value="1"/>
</dbReference>
<evidence type="ECO:0000256" key="2">
    <source>
        <dbReference type="SAM" id="MobiDB-lite"/>
    </source>
</evidence>
<dbReference type="GO" id="GO:0030288">
    <property type="term" value="C:outer membrane-bounded periplasmic space"/>
    <property type="evidence" value="ECO:0007669"/>
    <property type="project" value="InterPro"/>
</dbReference>
<name>A0A8J2ZSR9_9BACI</name>
<evidence type="ECO:0000313" key="4">
    <source>
        <dbReference type="Proteomes" id="UP000602050"/>
    </source>
</evidence>
<proteinExistence type="predicted"/>
<dbReference type="RefSeq" id="WP_188391650.1">
    <property type="nucleotide sequence ID" value="NZ_BMEV01000020.1"/>
</dbReference>
<dbReference type="Proteomes" id="UP000602050">
    <property type="component" value="Unassembled WGS sequence"/>
</dbReference>
<dbReference type="PIRSF" id="PIRSF006470">
    <property type="entry name" value="DctB"/>
    <property type="match status" value="1"/>
</dbReference>
<dbReference type="InterPro" id="IPR038404">
    <property type="entry name" value="TRAP_DctP_sf"/>
</dbReference>
<dbReference type="InterPro" id="IPR018389">
    <property type="entry name" value="DctP_fam"/>
</dbReference>
<evidence type="ECO:0000256" key="1">
    <source>
        <dbReference type="ARBA" id="ARBA00022729"/>
    </source>
</evidence>
<dbReference type="EMBL" id="BMEV01000020">
    <property type="protein sequence ID" value="GGH74644.1"/>
    <property type="molecule type" value="Genomic_DNA"/>
</dbReference>
<evidence type="ECO:0000313" key="3">
    <source>
        <dbReference type="EMBL" id="GGH74644.1"/>
    </source>
</evidence>
<sequence>MKLKKLFTVGIAILLLVLLLAACGGNSEDTNDASGEGESSGDEANTEESVSFRLAHNQPENHPIHLSLEEFTNLATEKSDGNIEIQIHPNGQLGAEREVIESVKAGTLEMAKVSAGALEAFEESYKIFSLPYLFESEEHYYDVMDNSETVKEIYNSTEDDGFIAIGWYTSGQRSIYTVDQKVETPDDMKGLKIRVQESPTSIAMIEAMGGSPTPMAFGDVYTSLQSGILDGAENNENALTQNNHGEVAKAYSYTEHQFVPDILIINSNTWNGLSDELKQALIDAAEESKESHKDRWAESIEEAKAAAEEMGVEFFEVDKQAFIDAAAPLHDEFVSESDTNAKYFEDIKSFAQ</sequence>
<dbReference type="AlphaFoldDB" id="A0A8J2ZSR9"/>
<comment type="caution">
    <text evidence="3">The sequence shown here is derived from an EMBL/GenBank/DDBJ whole genome shotgun (WGS) entry which is preliminary data.</text>
</comment>
<keyword evidence="1" id="KW-0732">Signal</keyword>
<dbReference type="NCBIfam" id="TIGR00787">
    <property type="entry name" value="dctP"/>
    <property type="match status" value="1"/>
</dbReference>
<dbReference type="CDD" id="cd13671">
    <property type="entry name" value="PBP2_TRAP_SBP_like_3"/>
    <property type="match status" value="1"/>
</dbReference>
<organism evidence="3 4">
    <name type="scientific">Compostibacillus humi</name>
    <dbReference type="NCBI Taxonomy" id="1245525"/>
    <lineage>
        <taxon>Bacteria</taxon>
        <taxon>Bacillati</taxon>
        <taxon>Bacillota</taxon>
        <taxon>Bacilli</taxon>
        <taxon>Bacillales</taxon>
        <taxon>Bacillaceae</taxon>
        <taxon>Compostibacillus</taxon>
    </lineage>
</organism>
<reference evidence="3" key="1">
    <citation type="journal article" date="2014" name="Int. J. Syst. Evol. Microbiol.">
        <title>Complete genome sequence of Corynebacterium casei LMG S-19264T (=DSM 44701T), isolated from a smear-ripened cheese.</title>
        <authorList>
            <consortium name="US DOE Joint Genome Institute (JGI-PGF)"/>
            <person name="Walter F."/>
            <person name="Albersmeier A."/>
            <person name="Kalinowski J."/>
            <person name="Ruckert C."/>
        </authorList>
    </citation>
    <scope>NUCLEOTIDE SEQUENCE</scope>
    <source>
        <strain evidence="3">CGMCC 1.12360</strain>
    </source>
</reference>
<dbReference type="PANTHER" id="PTHR33376:SF2">
    <property type="entry name" value="DICARBOXYLATE-BINDING PERIPLASMIC PROTEIN"/>
    <property type="match status" value="1"/>
</dbReference>
<protein>
    <recommendedName>
        <fullName evidence="5">Tripartite ATP-independent transporter DctP family solute receptor</fullName>
    </recommendedName>
</protein>
<dbReference type="NCBIfam" id="NF037995">
    <property type="entry name" value="TRAP_S1"/>
    <property type="match status" value="1"/>
</dbReference>
<dbReference type="PROSITE" id="PS51257">
    <property type="entry name" value="PROKAR_LIPOPROTEIN"/>
    <property type="match status" value="1"/>
</dbReference>
<keyword evidence="4" id="KW-1185">Reference proteome</keyword>
<reference evidence="3" key="2">
    <citation type="submission" date="2020-09" db="EMBL/GenBank/DDBJ databases">
        <authorList>
            <person name="Sun Q."/>
            <person name="Zhou Y."/>
        </authorList>
    </citation>
    <scope>NUCLEOTIDE SEQUENCE</scope>
    <source>
        <strain evidence="3">CGMCC 1.12360</strain>
    </source>
</reference>
<feature type="region of interest" description="Disordered" evidence="2">
    <location>
        <begin position="28"/>
        <end position="50"/>
    </location>
</feature>